<keyword evidence="4" id="KW-1185">Reference proteome</keyword>
<dbReference type="Proteomes" id="UP000472262">
    <property type="component" value="Unassembled WGS sequence"/>
</dbReference>
<evidence type="ECO:0000256" key="1">
    <source>
        <dbReference type="ARBA" id="ARBA00039658"/>
    </source>
</evidence>
<dbReference type="InterPro" id="IPR012337">
    <property type="entry name" value="RNaseH-like_sf"/>
</dbReference>
<name>A0A672JWP3_SINGR</name>
<evidence type="ECO:0000259" key="2">
    <source>
        <dbReference type="PROSITE" id="PS50994"/>
    </source>
</evidence>
<dbReference type="Ensembl" id="ENSSGRT00000000743.1">
    <property type="protein sequence ID" value="ENSSGRP00000000665.1"/>
    <property type="gene ID" value="ENSSGRG00000000446.1"/>
</dbReference>
<dbReference type="FunFam" id="1.10.340.70:FF:000001">
    <property type="entry name" value="Retrovirus-related Pol polyprotein from transposon gypsy-like Protein"/>
    <property type="match status" value="1"/>
</dbReference>
<dbReference type="Gene3D" id="3.30.420.10">
    <property type="entry name" value="Ribonuclease H-like superfamily/Ribonuclease H"/>
    <property type="match status" value="1"/>
</dbReference>
<evidence type="ECO:0000313" key="3">
    <source>
        <dbReference type="Ensembl" id="ENSSGRP00000000665.1"/>
    </source>
</evidence>
<dbReference type="InterPro" id="IPR036397">
    <property type="entry name" value="RNaseH_sf"/>
</dbReference>
<accession>A0A672JWP3</accession>
<dbReference type="InterPro" id="IPR001584">
    <property type="entry name" value="Integrase_cat-core"/>
</dbReference>
<dbReference type="AlphaFoldDB" id="A0A672JWP3"/>
<dbReference type="FunFam" id="3.30.420.10:FF:000032">
    <property type="entry name" value="Retrovirus-related Pol polyprotein from transposon 297-like Protein"/>
    <property type="match status" value="1"/>
</dbReference>
<dbReference type="GO" id="GO:0015074">
    <property type="term" value="P:DNA integration"/>
    <property type="evidence" value="ECO:0007669"/>
    <property type="project" value="InterPro"/>
</dbReference>
<reference evidence="3" key="1">
    <citation type="submission" date="2025-08" db="UniProtKB">
        <authorList>
            <consortium name="Ensembl"/>
        </authorList>
    </citation>
    <scope>IDENTIFICATION</scope>
</reference>
<dbReference type="GO" id="GO:0003676">
    <property type="term" value="F:nucleic acid binding"/>
    <property type="evidence" value="ECO:0007669"/>
    <property type="project" value="InterPro"/>
</dbReference>
<proteinExistence type="predicted"/>
<dbReference type="InterPro" id="IPR050951">
    <property type="entry name" value="Retrovirus_Pol_polyprotein"/>
</dbReference>
<organism evidence="3 4">
    <name type="scientific">Sinocyclocheilus grahami</name>
    <name type="common">Dianchi golden-line fish</name>
    <name type="synonym">Barbus grahami</name>
    <dbReference type="NCBI Taxonomy" id="75366"/>
    <lineage>
        <taxon>Eukaryota</taxon>
        <taxon>Metazoa</taxon>
        <taxon>Chordata</taxon>
        <taxon>Craniata</taxon>
        <taxon>Vertebrata</taxon>
        <taxon>Euteleostomi</taxon>
        <taxon>Actinopterygii</taxon>
        <taxon>Neopterygii</taxon>
        <taxon>Teleostei</taxon>
        <taxon>Ostariophysi</taxon>
        <taxon>Cypriniformes</taxon>
        <taxon>Cyprinidae</taxon>
        <taxon>Cyprininae</taxon>
        <taxon>Sinocyclocheilus</taxon>
    </lineage>
</organism>
<dbReference type="Pfam" id="PF00665">
    <property type="entry name" value="rve"/>
    <property type="match status" value="1"/>
</dbReference>
<dbReference type="PANTHER" id="PTHR37984:SF15">
    <property type="entry name" value="INTEGRASE CATALYTIC DOMAIN-CONTAINING PROTEIN"/>
    <property type="match status" value="1"/>
</dbReference>
<dbReference type="Gene3D" id="1.10.340.70">
    <property type="match status" value="1"/>
</dbReference>
<reference evidence="3" key="2">
    <citation type="submission" date="2025-09" db="UniProtKB">
        <authorList>
            <consortium name="Ensembl"/>
        </authorList>
    </citation>
    <scope>IDENTIFICATION</scope>
</reference>
<protein>
    <recommendedName>
        <fullName evidence="1">Gypsy retrotransposon integrase-like protein 1</fullName>
    </recommendedName>
</protein>
<feature type="domain" description="Integrase catalytic" evidence="2">
    <location>
        <begin position="98"/>
        <end position="256"/>
    </location>
</feature>
<dbReference type="PANTHER" id="PTHR37984">
    <property type="entry name" value="PROTEIN CBG26694"/>
    <property type="match status" value="1"/>
</dbReference>
<dbReference type="OMA" id="RINCCIV"/>
<evidence type="ECO:0000313" key="4">
    <source>
        <dbReference type="Proteomes" id="UP000472262"/>
    </source>
</evidence>
<dbReference type="Pfam" id="PF17921">
    <property type="entry name" value="Integrase_H2C2"/>
    <property type="match status" value="1"/>
</dbReference>
<dbReference type="InParanoid" id="A0A672JWP3"/>
<dbReference type="SUPFAM" id="SSF53098">
    <property type="entry name" value="Ribonuclease H-like"/>
    <property type="match status" value="1"/>
</dbReference>
<dbReference type="PROSITE" id="PS50994">
    <property type="entry name" value="INTEGRASE"/>
    <property type="match status" value="1"/>
</dbReference>
<dbReference type="InterPro" id="IPR041588">
    <property type="entry name" value="Integrase_H2C2"/>
</dbReference>
<sequence length="283" mass="32266">RIHISLSRINCCIVNQRRGEIGEQLLVPKAYTSKVLYLAHTHLLGGHLGSEKTYERILTRFYWPGIKKAVEDYCRHCSVCQLHNPKVTYRNPLIPLPIIETPFSRIALDIVGPLPKSSRGHGYLLVILDYATRFPEAIPLRSATSKAVARELVQLFSWVGIAEEILTDQGSYIMSTVTKETCRQLKVKQLKTSIYHPQTDGLVKRFNKTLKQMLRKVINIDGKNCDQLLPYVLFSTREVPQSSTGFSPFELLYGRRPRGMLDLAKESWVQQPSCCCTIIEYAE</sequence>